<gene>
    <name evidence="2" type="ORF">CANTADRAFT_23438</name>
</gene>
<organism evidence="2 3">
    <name type="scientific">Suhomyces tanzawaensis NRRL Y-17324</name>
    <dbReference type="NCBI Taxonomy" id="984487"/>
    <lineage>
        <taxon>Eukaryota</taxon>
        <taxon>Fungi</taxon>
        <taxon>Dikarya</taxon>
        <taxon>Ascomycota</taxon>
        <taxon>Saccharomycotina</taxon>
        <taxon>Pichiomycetes</taxon>
        <taxon>Debaryomycetaceae</taxon>
        <taxon>Suhomyces</taxon>
    </lineage>
</organism>
<protein>
    <submittedName>
        <fullName evidence="2">Uncharacterized protein</fullName>
    </submittedName>
</protein>
<evidence type="ECO:0000313" key="3">
    <source>
        <dbReference type="Proteomes" id="UP000094285"/>
    </source>
</evidence>
<name>A0A1E4SCW5_9ASCO</name>
<proteinExistence type="predicted"/>
<evidence type="ECO:0000256" key="1">
    <source>
        <dbReference type="SAM" id="MobiDB-lite"/>
    </source>
</evidence>
<keyword evidence="3" id="KW-1185">Reference proteome</keyword>
<feature type="region of interest" description="Disordered" evidence="1">
    <location>
        <begin position="1"/>
        <end position="23"/>
    </location>
</feature>
<dbReference type="EMBL" id="KV453915">
    <property type="protein sequence ID" value="ODV77308.1"/>
    <property type="molecule type" value="Genomic_DNA"/>
</dbReference>
<accession>A0A1E4SCW5</accession>
<sequence>MDEQRVKKWLGKSPGGTGSPLKKPIRLLGSSSLLVQFSAVKYPDSSLGLRPTLMFRGRANSLPAKVSNLQRRPSGSARIGPMDRANSPYQPISTPEPAENYEKYQNYLNYNPNSPPYHELFIPPLPTAAGMPVEPMSTARTHRLSPVRQEDNVDQLATSILHVISDTEIEWVM</sequence>
<dbReference type="AlphaFoldDB" id="A0A1E4SCW5"/>
<dbReference type="RefSeq" id="XP_020062430.1">
    <property type="nucleotide sequence ID" value="XM_020206965.1"/>
</dbReference>
<evidence type="ECO:0000313" key="2">
    <source>
        <dbReference type="EMBL" id="ODV77308.1"/>
    </source>
</evidence>
<dbReference type="Proteomes" id="UP000094285">
    <property type="component" value="Unassembled WGS sequence"/>
</dbReference>
<reference evidence="3" key="1">
    <citation type="submission" date="2016-05" db="EMBL/GenBank/DDBJ databases">
        <title>Comparative genomics of biotechnologically important yeasts.</title>
        <authorList>
            <consortium name="DOE Joint Genome Institute"/>
            <person name="Riley R."/>
            <person name="Haridas S."/>
            <person name="Wolfe K.H."/>
            <person name="Lopes M.R."/>
            <person name="Hittinger C.T."/>
            <person name="Goker M."/>
            <person name="Salamov A."/>
            <person name="Wisecaver J."/>
            <person name="Long T.M."/>
            <person name="Aerts A.L."/>
            <person name="Barry K."/>
            <person name="Choi C."/>
            <person name="Clum A."/>
            <person name="Coughlan A.Y."/>
            <person name="Deshpande S."/>
            <person name="Douglass A.P."/>
            <person name="Hanson S.J."/>
            <person name="Klenk H.-P."/>
            <person name="Labutti K."/>
            <person name="Lapidus A."/>
            <person name="Lindquist E."/>
            <person name="Lipzen A."/>
            <person name="Meier-Kolthoff J.P."/>
            <person name="Ohm R.A."/>
            <person name="Otillar R.P."/>
            <person name="Pangilinan J."/>
            <person name="Peng Y."/>
            <person name="Rokas A."/>
            <person name="Rosa C.A."/>
            <person name="Scheuner C."/>
            <person name="Sibirny A.A."/>
            <person name="Slot J.C."/>
            <person name="Stielow J.B."/>
            <person name="Sun H."/>
            <person name="Kurtzman C.P."/>
            <person name="Blackwell M."/>
            <person name="Grigoriev I.V."/>
            <person name="Jeffries T.W."/>
        </authorList>
    </citation>
    <scope>NUCLEOTIDE SEQUENCE [LARGE SCALE GENOMIC DNA]</scope>
    <source>
        <strain evidence="3">NRRL Y-17324</strain>
    </source>
</reference>
<dbReference type="GeneID" id="30981102"/>